<reference evidence="2 3" key="1">
    <citation type="journal article" date="2014" name="Nature">
        <title>Sequential evolution of bacterial morphology by co-option of a developmental regulator.</title>
        <authorList>
            <person name="Jiang C."/>
            <person name="Brown P.J."/>
            <person name="Ducret A."/>
            <person name="Brun Y.V."/>
        </authorList>
    </citation>
    <scope>NUCLEOTIDE SEQUENCE [LARGE SCALE GENOMIC DNA]</scope>
    <source>
        <strain evidence="2 3">DSM 16100</strain>
    </source>
</reference>
<evidence type="ECO:0000259" key="1">
    <source>
        <dbReference type="Pfam" id="PF12680"/>
    </source>
</evidence>
<evidence type="ECO:0000313" key="2">
    <source>
        <dbReference type="EMBL" id="ESQ92868.1"/>
    </source>
</evidence>
<gene>
    <name evidence="2" type="ORF">ABENE_07125</name>
</gene>
<dbReference type="Proteomes" id="UP000017837">
    <property type="component" value="Unassembled WGS sequence"/>
</dbReference>
<dbReference type="AlphaFoldDB" id="V4RNP9"/>
<dbReference type="Pfam" id="PF12680">
    <property type="entry name" value="SnoaL_2"/>
    <property type="match status" value="1"/>
</dbReference>
<sequence length="125" mass="13805">MDVEMSELPEIELLPASIERVWNERNDDRRLEAIKALYAPDCVVYEPGRPISGHEAMSKVVAGLLGDMPSGFRFETVGPIVGHHGVSTTRWQGGTPGNVTLTGADVIRVKDGLIVEHYFFFDPKP</sequence>
<dbReference type="STRING" id="1121022.GCA_000376105_03128"/>
<evidence type="ECO:0000313" key="3">
    <source>
        <dbReference type="Proteomes" id="UP000017837"/>
    </source>
</evidence>
<accession>V4RNP9</accession>
<dbReference type="EMBL" id="AWGB01000010">
    <property type="protein sequence ID" value="ESQ92868.1"/>
    <property type="molecule type" value="Genomic_DNA"/>
</dbReference>
<keyword evidence="3" id="KW-1185">Reference proteome</keyword>
<comment type="caution">
    <text evidence="2">The sequence shown here is derived from an EMBL/GenBank/DDBJ whole genome shotgun (WGS) entry which is preliminary data.</text>
</comment>
<name>V4RNP9_9CAUL</name>
<proteinExistence type="predicted"/>
<dbReference type="eggNOG" id="COG0346">
    <property type="taxonomic scope" value="Bacteria"/>
</dbReference>
<protein>
    <recommendedName>
        <fullName evidence="1">SnoaL-like domain-containing protein</fullName>
    </recommendedName>
</protein>
<dbReference type="InterPro" id="IPR032710">
    <property type="entry name" value="NTF2-like_dom_sf"/>
</dbReference>
<dbReference type="PATRIC" id="fig|1121022.4.peg.1424"/>
<dbReference type="InterPro" id="IPR037401">
    <property type="entry name" value="SnoaL-like"/>
</dbReference>
<dbReference type="Gene3D" id="3.10.450.50">
    <property type="match status" value="1"/>
</dbReference>
<organism evidence="2 3">
    <name type="scientific">Asticcacaulis benevestitus DSM 16100 = ATCC BAA-896</name>
    <dbReference type="NCBI Taxonomy" id="1121022"/>
    <lineage>
        <taxon>Bacteria</taxon>
        <taxon>Pseudomonadati</taxon>
        <taxon>Pseudomonadota</taxon>
        <taxon>Alphaproteobacteria</taxon>
        <taxon>Caulobacterales</taxon>
        <taxon>Caulobacteraceae</taxon>
        <taxon>Asticcacaulis</taxon>
    </lineage>
</organism>
<dbReference type="SUPFAM" id="SSF54427">
    <property type="entry name" value="NTF2-like"/>
    <property type="match status" value="1"/>
</dbReference>
<feature type="domain" description="SnoaL-like" evidence="1">
    <location>
        <begin position="25"/>
        <end position="117"/>
    </location>
</feature>